<gene>
    <name evidence="1" type="ORF">QJ521_08190</name>
</gene>
<organism evidence="1 2">
    <name type="scientific">Peloplasma aerotolerans</name>
    <dbReference type="NCBI Taxonomy" id="3044389"/>
    <lineage>
        <taxon>Bacteria</taxon>
        <taxon>Bacillati</taxon>
        <taxon>Mycoplasmatota</taxon>
        <taxon>Mollicutes</taxon>
        <taxon>Acholeplasmatales</taxon>
        <taxon>Acholeplasmataceae</taxon>
        <taxon>Peloplasma</taxon>
    </lineage>
</organism>
<evidence type="ECO:0000313" key="2">
    <source>
        <dbReference type="Proteomes" id="UP001431532"/>
    </source>
</evidence>
<accession>A0AAW6UC39</accession>
<evidence type="ECO:0000313" key="1">
    <source>
        <dbReference type="EMBL" id="MDI6453544.1"/>
    </source>
</evidence>
<name>A0AAW6UC39_9MOLU</name>
<comment type="caution">
    <text evidence="1">The sequence shown here is derived from an EMBL/GenBank/DDBJ whole genome shotgun (WGS) entry which is preliminary data.</text>
</comment>
<reference evidence="1" key="1">
    <citation type="submission" date="2023-05" db="EMBL/GenBank/DDBJ databases">
        <title>Mariniplasma microaerophilum sp. nov., a novel anaerobic mollicute isolated from terrestrial mud volcano, Taman Peninsula, Russia.</title>
        <authorList>
            <person name="Khomyakova M.A."/>
            <person name="Merkel A.Y."/>
            <person name="Slobodkin A.I."/>
        </authorList>
    </citation>
    <scope>NUCLEOTIDE SEQUENCE</scope>
    <source>
        <strain evidence="1">M4Ah</strain>
    </source>
</reference>
<protein>
    <submittedName>
        <fullName evidence="1">Uncharacterized protein</fullName>
    </submittedName>
</protein>
<dbReference type="Proteomes" id="UP001431532">
    <property type="component" value="Unassembled WGS sequence"/>
</dbReference>
<dbReference type="EMBL" id="JASCXW010000033">
    <property type="protein sequence ID" value="MDI6453544.1"/>
    <property type="molecule type" value="Genomic_DNA"/>
</dbReference>
<proteinExistence type="predicted"/>
<dbReference type="RefSeq" id="WP_282839977.1">
    <property type="nucleotide sequence ID" value="NZ_JASCXW010000033.1"/>
</dbReference>
<dbReference type="AlphaFoldDB" id="A0AAW6UC39"/>
<sequence length="222" mass="26025">MANKPTNQKPNRLMLIKRYAFAAINLYGVIKLDDFISVFNHYEKEPLSKEEAIPLLELLSSIDEIDLSFKQGILANGYFYLNDSKDVRVAKDLLLAQSNKPRYLPSKGEFLKYEDDEYVEPMKPLLDLEKFIIANKLVAIKKPDDIRYDVLEIHDQIIWGGKPSDYMGYINQRGYQFKDEVQLNLFVRLTMMLHNNTRMYENNGHTPIETRELYEESHKPIN</sequence>
<keyword evidence="2" id="KW-1185">Reference proteome</keyword>